<dbReference type="InterPro" id="IPR005883">
    <property type="entry name" value="PilM"/>
</dbReference>
<keyword evidence="1" id="KW-0812">Transmembrane</keyword>
<accession>A0A1M6F0P8</accession>
<sequence length="514" mass="58340">MFEKDKISIDISRDRIAIVVGTKTKIKKATILETPKGSYLQDRIENTELLSNVIKDYLVKEKIRVKDVSFTVKGQDVITRHTILPLLGEEPMREAVSWELRQYLNDRVDEYYYDYEILQELGEGKAKNADVIIAAVEMNKIDAYVEIAERLNLDLVALDTYATIGARMLKSSKVFKDKEDVIGLITLNSDTASFHIASSGKLEIEKYQNMGVLGNNLDQIESIEAYNEYLYKIDLTEEDINEESTSVRRIINTISSYFNSIIQFYSVGKVKKNLDRIYLIGSGAKVKGVKEEFSKIFNTEIVEIDDFKTLRYNVKVPRSITLNDYFYSYGLMLNNSEKELNLLPYNLKLNDLRGKKKAVYVASIIFALVVFLGGIGYLKGKEMYLNSSKDKLINKINSNQENVDKLNTLENDISLYNSHIEKVKVLNEQKDKKTDDLIRDIQKLIPGEVTVSSFSITGSNISISGASSNYDKISEFWANVREDARFKDSHIASITKGEASSSFTLEILVQGGQS</sequence>
<dbReference type="Gene3D" id="3.30.420.40">
    <property type="match status" value="2"/>
</dbReference>
<dbReference type="Pfam" id="PF05137">
    <property type="entry name" value="PilN"/>
    <property type="match status" value="1"/>
</dbReference>
<keyword evidence="1" id="KW-1133">Transmembrane helix</keyword>
<protein>
    <submittedName>
        <fullName evidence="2">Type IV pilus assembly protein PilM</fullName>
    </submittedName>
</protein>
<proteinExistence type="predicted"/>
<dbReference type="InterPro" id="IPR007813">
    <property type="entry name" value="PilN"/>
</dbReference>
<gene>
    <name evidence="2" type="ORF">SAMN02745941_04549</name>
</gene>
<dbReference type="InterPro" id="IPR043129">
    <property type="entry name" value="ATPase_NBD"/>
</dbReference>
<dbReference type="PANTHER" id="PTHR40278:SF1">
    <property type="entry name" value="DNA UTILIZATION PROTEIN HOFN"/>
    <property type="match status" value="1"/>
</dbReference>
<evidence type="ECO:0000256" key="1">
    <source>
        <dbReference type="SAM" id="Phobius"/>
    </source>
</evidence>
<keyword evidence="1" id="KW-0472">Membrane</keyword>
<dbReference type="PANTHER" id="PTHR40278">
    <property type="entry name" value="DNA UTILIZATION PROTEIN HOFN"/>
    <property type="match status" value="1"/>
</dbReference>
<dbReference type="AlphaFoldDB" id="A0A1M6F0P8"/>
<dbReference type="Gene3D" id="3.30.1490.300">
    <property type="match status" value="1"/>
</dbReference>
<reference evidence="2 3" key="1">
    <citation type="submission" date="2016-11" db="EMBL/GenBank/DDBJ databases">
        <authorList>
            <person name="Jaros S."/>
            <person name="Januszkiewicz K."/>
            <person name="Wedrychowicz H."/>
        </authorList>
    </citation>
    <scope>NUCLEOTIDE SEQUENCE [LARGE SCALE GENOMIC DNA]</scope>
    <source>
        <strain evidence="2 3">DSM 6191</strain>
    </source>
</reference>
<name>A0A1M6F0P8_9CLOT</name>
<dbReference type="RefSeq" id="WP_073022810.1">
    <property type="nucleotide sequence ID" value="NZ_FQXU01000025.1"/>
</dbReference>
<feature type="transmembrane region" description="Helical" evidence="1">
    <location>
        <begin position="358"/>
        <end position="378"/>
    </location>
</feature>
<dbReference type="Proteomes" id="UP000184241">
    <property type="component" value="Unassembled WGS sequence"/>
</dbReference>
<dbReference type="InterPro" id="IPR052534">
    <property type="entry name" value="Extracell_DNA_Util/SecSys_Comp"/>
</dbReference>
<dbReference type="SUPFAM" id="SSF53067">
    <property type="entry name" value="Actin-like ATPase domain"/>
    <property type="match status" value="1"/>
</dbReference>
<evidence type="ECO:0000313" key="2">
    <source>
        <dbReference type="EMBL" id="SHI91235.1"/>
    </source>
</evidence>
<organism evidence="2 3">
    <name type="scientific">Clostridium intestinale DSM 6191</name>
    <dbReference type="NCBI Taxonomy" id="1121320"/>
    <lineage>
        <taxon>Bacteria</taxon>
        <taxon>Bacillati</taxon>
        <taxon>Bacillota</taxon>
        <taxon>Clostridia</taxon>
        <taxon>Eubacteriales</taxon>
        <taxon>Clostridiaceae</taxon>
        <taxon>Clostridium</taxon>
    </lineage>
</organism>
<dbReference type="EMBL" id="FQXU01000025">
    <property type="protein sequence ID" value="SHI91235.1"/>
    <property type="molecule type" value="Genomic_DNA"/>
</dbReference>
<evidence type="ECO:0000313" key="3">
    <source>
        <dbReference type="Proteomes" id="UP000184241"/>
    </source>
</evidence>
<dbReference type="Pfam" id="PF11104">
    <property type="entry name" value="PilM_2"/>
    <property type="match status" value="1"/>
</dbReference>